<gene>
    <name evidence="14" type="ORF">D3868_10905</name>
</gene>
<evidence type="ECO:0000256" key="5">
    <source>
        <dbReference type="ARBA" id="ARBA00022840"/>
    </source>
</evidence>
<dbReference type="GO" id="GO:0005525">
    <property type="term" value="F:GTP binding"/>
    <property type="evidence" value="ECO:0007669"/>
    <property type="project" value="UniProtKB-KW"/>
</dbReference>
<evidence type="ECO:0000313" key="15">
    <source>
        <dbReference type="Proteomes" id="UP000298774"/>
    </source>
</evidence>
<dbReference type="Pfam" id="PF21713">
    <property type="entry name" value="DncV_C"/>
    <property type="match status" value="1"/>
</dbReference>
<evidence type="ECO:0000313" key="14">
    <source>
        <dbReference type="EMBL" id="QCO09501.1"/>
    </source>
</evidence>
<evidence type="ECO:0000256" key="4">
    <source>
        <dbReference type="ARBA" id="ARBA00022741"/>
    </source>
</evidence>
<keyword evidence="1" id="KW-0808">Transferase</keyword>
<dbReference type="GO" id="GO:0005524">
    <property type="term" value="F:ATP binding"/>
    <property type="evidence" value="ECO:0007669"/>
    <property type="project" value="UniProtKB-KW"/>
</dbReference>
<accession>A0A0P0F492</accession>
<evidence type="ECO:0000256" key="10">
    <source>
        <dbReference type="ARBA" id="ARBA00044145"/>
    </source>
</evidence>
<evidence type="ECO:0000256" key="9">
    <source>
        <dbReference type="ARBA" id="ARBA00023134"/>
    </source>
</evidence>
<evidence type="ECO:0000256" key="6">
    <source>
        <dbReference type="ARBA" id="ARBA00022842"/>
    </source>
</evidence>
<dbReference type="InterPro" id="IPR048446">
    <property type="entry name" value="DncV_C"/>
</dbReference>
<name>A0A0P0F492_AZOBR</name>
<dbReference type="GO" id="GO:0140701">
    <property type="term" value="F:3',3'-cyclic GMP-AMP synthase activity"/>
    <property type="evidence" value="ECO:0007669"/>
    <property type="project" value="InterPro"/>
</dbReference>
<evidence type="ECO:0000256" key="11">
    <source>
        <dbReference type="ARBA" id="ARBA00048304"/>
    </source>
</evidence>
<feature type="domain" description="Cyclic GMP-AMP synthase DncV-like nucleotidyltransferase" evidence="12">
    <location>
        <begin position="1"/>
        <end position="67"/>
    </location>
</feature>
<keyword evidence="4" id="KW-0547">Nucleotide-binding</keyword>
<feature type="domain" description="Cyclic GMP-AMP synthase C-terminal" evidence="13">
    <location>
        <begin position="145"/>
        <end position="279"/>
    </location>
</feature>
<dbReference type="NCBIfam" id="NF041078">
    <property type="entry name" value="cGAS"/>
    <property type="match status" value="1"/>
</dbReference>
<evidence type="ECO:0000256" key="7">
    <source>
        <dbReference type="ARBA" id="ARBA00023080"/>
    </source>
</evidence>
<dbReference type="InterPro" id="IPR047805">
    <property type="entry name" value="GAMP_synthase"/>
</dbReference>
<reference evidence="14 15" key="1">
    <citation type="submission" date="2018-09" db="EMBL/GenBank/DDBJ databases">
        <title>Whole genome based analysis of evolution and adaptive divergence in Indian and Brazilian strains of Azospirillum brasilense.</title>
        <authorList>
            <person name="Singh C."/>
            <person name="Tripathi A.K."/>
        </authorList>
    </citation>
    <scope>NUCLEOTIDE SEQUENCE [LARGE SCALE GENOMIC DNA]</scope>
    <source>
        <strain evidence="14 15">MTCC4038</strain>
    </source>
</reference>
<evidence type="ECO:0000259" key="12">
    <source>
        <dbReference type="Pfam" id="PF21654"/>
    </source>
</evidence>
<keyword evidence="9" id="KW-0342">GTP-binding</keyword>
<evidence type="ECO:0000256" key="1">
    <source>
        <dbReference type="ARBA" id="ARBA00022679"/>
    </source>
</evidence>
<dbReference type="GO" id="GO:0009117">
    <property type="term" value="P:nucleotide metabolic process"/>
    <property type="evidence" value="ECO:0007669"/>
    <property type="project" value="UniProtKB-KW"/>
</dbReference>
<evidence type="ECO:0000259" key="13">
    <source>
        <dbReference type="Pfam" id="PF21713"/>
    </source>
</evidence>
<keyword evidence="2" id="KW-0548">Nucleotidyltransferase</keyword>
<keyword evidence="6" id="KW-0460">Magnesium</keyword>
<dbReference type="Pfam" id="PF21654">
    <property type="entry name" value="DncV-like_NTFase"/>
    <property type="match status" value="1"/>
</dbReference>
<organism evidence="14 15">
    <name type="scientific">Azospirillum brasilense</name>
    <dbReference type="NCBI Taxonomy" id="192"/>
    <lineage>
        <taxon>Bacteria</taxon>
        <taxon>Pseudomonadati</taxon>
        <taxon>Pseudomonadota</taxon>
        <taxon>Alphaproteobacteria</taxon>
        <taxon>Rhodospirillales</taxon>
        <taxon>Azospirillaceae</taxon>
        <taxon>Azospirillum</taxon>
    </lineage>
</organism>
<protein>
    <recommendedName>
        <fullName evidence="10">Cyclic GMP-AMP synthase</fullName>
    </recommendedName>
</protein>
<comment type="catalytic activity">
    <reaction evidence="11">
        <text>GTP + ATP = 3',3'-cGAMP + 2 diphosphate</text>
        <dbReference type="Rhea" id="RHEA:35647"/>
        <dbReference type="ChEBI" id="CHEBI:30616"/>
        <dbReference type="ChEBI" id="CHEBI:33019"/>
        <dbReference type="ChEBI" id="CHEBI:37565"/>
        <dbReference type="ChEBI" id="CHEBI:71501"/>
    </reaction>
    <physiologicalReaction direction="left-to-right" evidence="11">
        <dbReference type="Rhea" id="RHEA:35648"/>
    </physiologicalReaction>
</comment>
<dbReference type="KEGG" id="abf:AMK58_02820"/>
<dbReference type="EMBL" id="CP032339">
    <property type="protein sequence ID" value="QCO09501.1"/>
    <property type="molecule type" value="Genomic_DNA"/>
</dbReference>
<sequence length="312" mass="34485">MDMDDGCYLPMSFIRRGRPSQVSEAFFTFVDNALQDLARVKGWHFEEKPTCCRLIISDSAHVDVPLYAIPDAEFMTLQKAARAAGLETATGSVMLHEAARQPSRDRWDLLPRDEVLLAVRGEDWKESDPRAVHDWFTRLVEERHGELLRRVCRYLKGWRDYNHEKIGAVTSILLMACAARAFEDALGDGAPVPSRDDQALAAVARRLPELLSGPVVNPAAPDQGEDLTERLDVMDIRGVAVTTARVLSAELDSAIDRCYDRQLAVDTVRRQFGPRVPNRPDLVGAVSEATAQVLSRPAVKTAAPAVGRSISG</sequence>
<keyword evidence="3" id="KW-0479">Metal-binding</keyword>
<evidence type="ECO:0000256" key="3">
    <source>
        <dbReference type="ARBA" id="ARBA00022723"/>
    </source>
</evidence>
<evidence type="ECO:0000256" key="8">
    <source>
        <dbReference type="ARBA" id="ARBA00023118"/>
    </source>
</evidence>
<keyword evidence="5" id="KW-0067">ATP-binding</keyword>
<keyword evidence="7" id="KW-0546">Nucleotide metabolism</keyword>
<keyword evidence="8" id="KW-0051">Antiviral defense</keyword>
<dbReference type="AlphaFoldDB" id="A0A0P0F492"/>
<dbReference type="Proteomes" id="UP000298774">
    <property type="component" value="Chromosome"/>
</dbReference>
<dbReference type="GO" id="GO:0051607">
    <property type="term" value="P:defense response to virus"/>
    <property type="evidence" value="ECO:0007669"/>
    <property type="project" value="UniProtKB-KW"/>
</dbReference>
<dbReference type="InterPro" id="IPR048445">
    <property type="entry name" value="DncV-like_NTFase"/>
</dbReference>
<proteinExistence type="predicted"/>
<evidence type="ECO:0000256" key="2">
    <source>
        <dbReference type="ARBA" id="ARBA00022695"/>
    </source>
</evidence>
<dbReference type="GO" id="GO:0046872">
    <property type="term" value="F:metal ion binding"/>
    <property type="evidence" value="ECO:0007669"/>
    <property type="project" value="UniProtKB-KW"/>
</dbReference>